<organism evidence="2">
    <name type="scientific">Streptomyces sp. SID12501</name>
    <dbReference type="NCBI Taxonomy" id="2706042"/>
    <lineage>
        <taxon>Bacteria</taxon>
        <taxon>Bacillati</taxon>
        <taxon>Actinomycetota</taxon>
        <taxon>Actinomycetes</taxon>
        <taxon>Kitasatosporales</taxon>
        <taxon>Streptomycetaceae</taxon>
        <taxon>Streptomyces</taxon>
    </lineage>
</organism>
<feature type="domain" description="DUF6924" evidence="1">
    <location>
        <begin position="12"/>
        <end position="140"/>
    </location>
</feature>
<gene>
    <name evidence="2" type="ORF">G3I71_07975</name>
</gene>
<accession>A0A6B3BM99</accession>
<proteinExistence type="predicted"/>
<sequence>MPEQQLPITADTLVVRTDFSSDAAWENLRSALSSPSEDGFLPTVELVSQSDRRFAGVTAAEALILLPAGYRHPILILADATALASAEFPLLVVDLREEYGRCLRVVASELWGIENNLSLSNMDFRDFAAAVDADGVHRGF</sequence>
<comment type="caution">
    <text evidence="2">The sequence shown here is derived from an EMBL/GenBank/DDBJ whole genome shotgun (WGS) entry which is preliminary data.</text>
</comment>
<dbReference type="EMBL" id="JAAGLU010000005">
    <property type="protein sequence ID" value="NEC85759.1"/>
    <property type="molecule type" value="Genomic_DNA"/>
</dbReference>
<dbReference type="AlphaFoldDB" id="A0A6B3BM99"/>
<evidence type="ECO:0000259" key="1">
    <source>
        <dbReference type="Pfam" id="PF21962"/>
    </source>
</evidence>
<dbReference type="Pfam" id="PF21962">
    <property type="entry name" value="DUF6924"/>
    <property type="match status" value="1"/>
</dbReference>
<dbReference type="InterPro" id="IPR053832">
    <property type="entry name" value="DUF6924"/>
</dbReference>
<evidence type="ECO:0000313" key="2">
    <source>
        <dbReference type="EMBL" id="NEC85759.1"/>
    </source>
</evidence>
<name>A0A6B3BM99_9ACTN</name>
<reference evidence="2" key="1">
    <citation type="submission" date="2020-01" db="EMBL/GenBank/DDBJ databases">
        <title>Insect and environment-associated Actinomycetes.</title>
        <authorList>
            <person name="Currrie C."/>
            <person name="Chevrette M."/>
            <person name="Carlson C."/>
            <person name="Stubbendieck R."/>
            <person name="Wendt-Pienkowski E."/>
        </authorList>
    </citation>
    <scope>NUCLEOTIDE SEQUENCE</scope>
    <source>
        <strain evidence="2">SID12501</strain>
    </source>
</reference>
<dbReference type="RefSeq" id="WP_164313193.1">
    <property type="nucleotide sequence ID" value="NZ_JAAGLU010000005.1"/>
</dbReference>
<protein>
    <recommendedName>
        <fullName evidence="1">DUF6924 domain-containing protein</fullName>
    </recommendedName>
</protein>